<dbReference type="InterPro" id="IPR024616">
    <property type="entry name" value="Pherophorin"/>
</dbReference>
<feature type="signal peptide" evidence="1">
    <location>
        <begin position="1"/>
        <end position="28"/>
    </location>
</feature>
<dbReference type="Proteomes" id="UP000075714">
    <property type="component" value="Unassembled WGS sequence"/>
</dbReference>
<dbReference type="AlphaFoldDB" id="A0A150GIU1"/>
<gene>
    <name evidence="3" type="ORF">GPECTOR_20phG10</name>
</gene>
<proteinExistence type="predicted"/>
<dbReference type="EMBL" id="LSYV01000021">
    <property type="protein sequence ID" value="KXZ49739.1"/>
    <property type="molecule type" value="Genomic_DNA"/>
</dbReference>
<dbReference type="OrthoDB" id="531158at2759"/>
<sequence length="592" mass="64927">MGHPPLRRLQRGLLAVLLLGTLASTGLAQEVPGEVAELLAEDTDRLVDPTLAGGDPAALNRFPFCQCSDYRCSTSPYRLISIGSPSGRTDELCYLIERVGCSQANPCCKKLLESLGKVEVSVDKACKPDYTGSWVNGIKRNSYFDTDFATGKIRITPLGMNVASATNSTVCFRFKAGSPCTTYSNLCANAAGMCTYAVFESSSHVCCPVCAQALPPPPPFAPAILPKCDCISSFIQTTSRFRLDYLRSIVTADFITYMFNLYVIRPQDCFASGYRGGSCCNQTLVNIGLSLEDSIRLDDLGDATLTTDTGYVMRVSKQRTFWGVKLFPNDLTRGRDYTPSLFVTNFTDGKPWTLSLSVAVDANPSPRPGKWPCKPSRYLPDDRYACDIMLNGYQTANGRPTTILNITDFEIPNCCPEGVLRFGQEDSCCVDNLAENPYRMAFNNTSPSVKDDTVFSFKLSHTGKSARPTVWDPYRPNCSVSEVDQVTLFVAPETLNYVYKVTVDGKEVDFTRSKNNYQSWIRAINLHKVTKTPSVMDVFMSADLTANQVCTTKVAESTLCEYMLKGAYDDAVKEYTCCPHGATAISAASCPA</sequence>
<feature type="chain" id="PRO_5007562067" description="Pherophorin domain-containing protein" evidence="1">
    <location>
        <begin position="29"/>
        <end position="592"/>
    </location>
</feature>
<protein>
    <recommendedName>
        <fullName evidence="2">Pherophorin domain-containing protein</fullName>
    </recommendedName>
</protein>
<feature type="domain" description="Pherophorin" evidence="2">
    <location>
        <begin position="62"/>
        <end position="208"/>
    </location>
</feature>
<evidence type="ECO:0000313" key="4">
    <source>
        <dbReference type="Proteomes" id="UP000075714"/>
    </source>
</evidence>
<comment type="caution">
    <text evidence="3">The sequence shown here is derived from an EMBL/GenBank/DDBJ whole genome shotgun (WGS) entry which is preliminary data.</text>
</comment>
<evidence type="ECO:0000259" key="2">
    <source>
        <dbReference type="Pfam" id="PF12499"/>
    </source>
</evidence>
<keyword evidence="4" id="KW-1185">Reference proteome</keyword>
<dbReference type="STRING" id="33097.A0A150GIU1"/>
<dbReference type="Pfam" id="PF12499">
    <property type="entry name" value="DUF3707"/>
    <property type="match status" value="2"/>
</dbReference>
<organism evidence="3 4">
    <name type="scientific">Gonium pectorale</name>
    <name type="common">Green alga</name>
    <dbReference type="NCBI Taxonomy" id="33097"/>
    <lineage>
        <taxon>Eukaryota</taxon>
        <taxon>Viridiplantae</taxon>
        <taxon>Chlorophyta</taxon>
        <taxon>core chlorophytes</taxon>
        <taxon>Chlorophyceae</taxon>
        <taxon>CS clade</taxon>
        <taxon>Chlamydomonadales</taxon>
        <taxon>Volvocaceae</taxon>
        <taxon>Gonium</taxon>
    </lineage>
</organism>
<name>A0A150GIU1_GONPE</name>
<evidence type="ECO:0000256" key="1">
    <source>
        <dbReference type="SAM" id="SignalP"/>
    </source>
</evidence>
<keyword evidence="1" id="KW-0732">Signal</keyword>
<feature type="domain" description="Pherophorin" evidence="2">
    <location>
        <begin position="427"/>
        <end position="579"/>
    </location>
</feature>
<evidence type="ECO:0000313" key="3">
    <source>
        <dbReference type="EMBL" id="KXZ49739.1"/>
    </source>
</evidence>
<reference evidence="4" key="1">
    <citation type="journal article" date="2016" name="Nat. Commun.">
        <title>The Gonium pectorale genome demonstrates co-option of cell cycle regulation during the evolution of multicellularity.</title>
        <authorList>
            <person name="Hanschen E.R."/>
            <person name="Marriage T.N."/>
            <person name="Ferris P.J."/>
            <person name="Hamaji T."/>
            <person name="Toyoda A."/>
            <person name="Fujiyama A."/>
            <person name="Neme R."/>
            <person name="Noguchi H."/>
            <person name="Minakuchi Y."/>
            <person name="Suzuki M."/>
            <person name="Kawai-Toyooka H."/>
            <person name="Smith D.R."/>
            <person name="Sparks H."/>
            <person name="Anderson J."/>
            <person name="Bakaric R."/>
            <person name="Luria V."/>
            <person name="Karger A."/>
            <person name="Kirschner M.W."/>
            <person name="Durand P.M."/>
            <person name="Michod R.E."/>
            <person name="Nozaki H."/>
            <person name="Olson B.J."/>
        </authorList>
    </citation>
    <scope>NUCLEOTIDE SEQUENCE [LARGE SCALE GENOMIC DNA]</scope>
    <source>
        <strain evidence="4">NIES-2863</strain>
    </source>
</reference>
<accession>A0A150GIU1</accession>